<gene>
    <name evidence="1" type="ORF">E7747_08300</name>
</gene>
<dbReference type="SUPFAM" id="SSF51182">
    <property type="entry name" value="RmlC-like cupins"/>
    <property type="match status" value="1"/>
</dbReference>
<reference evidence="2" key="1">
    <citation type="submission" date="2019-02" db="EMBL/GenBank/DDBJ databases">
        <title>Isolation and identification of novel species under the genus Muribaculum.</title>
        <authorList>
            <person name="Miyake S."/>
            <person name="Ding Y."/>
            <person name="Low A."/>
            <person name="Soh M."/>
            <person name="Seedorf H."/>
        </authorList>
    </citation>
    <scope>NUCLEOTIDE SEQUENCE [LARGE SCALE GENOMIC DNA]</scope>
    <source>
        <strain evidence="2">H5</strain>
    </source>
</reference>
<name>A0A4P7W302_9BACT</name>
<dbReference type="KEGG" id="ddb:E7747_08300"/>
<evidence type="ECO:0008006" key="3">
    <source>
        <dbReference type="Google" id="ProtNLM"/>
    </source>
</evidence>
<dbReference type="AlphaFoldDB" id="A0A4P7W302"/>
<dbReference type="InterPro" id="IPR011051">
    <property type="entry name" value="RmlC_Cupin_sf"/>
</dbReference>
<dbReference type="EMBL" id="CP039396">
    <property type="protein sequence ID" value="QCD42281.1"/>
    <property type="molecule type" value="Genomic_DNA"/>
</dbReference>
<evidence type="ECO:0000313" key="2">
    <source>
        <dbReference type="Proteomes" id="UP000297149"/>
    </source>
</evidence>
<protein>
    <recommendedName>
        <fullName evidence="3">AraC family transcriptional regulator</fullName>
    </recommendedName>
</protein>
<sequence>MNKIITEITPLSEKDCFYLIDRYKDRFTYPVHRHAEYELNFVSNCDGARRVVGDSIETLGHYDLVLIGNGIEHGWEQHECTSDKIREITIQFSPDLFGEKLLAKTQLSSIRRMLENSSNGIAFTCEGIMRVFSKLDNLTKIESGFYRMLELMSILHELAEDGHYRRLSSSSFASMKPVGDSRRVRKVKDYINAHY</sequence>
<organism evidence="1 2">
    <name type="scientific">Duncaniella dubosii</name>
    <dbReference type="NCBI Taxonomy" id="2518971"/>
    <lineage>
        <taxon>Bacteria</taxon>
        <taxon>Pseudomonadati</taxon>
        <taxon>Bacteroidota</taxon>
        <taxon>Bacteroidia</taxon>
        <taxon>Bacteroidales</taxon>
        <taxon>Muribaculaceae</taxon>
        <taxon>Duncaniella</taxon>
    </lineage>
</organism>
<dbReference type="RefSeq" id="WP_123615135.1">
    <property type="nucleotide sequence ID" value="NZ_CAXHQF010000025.1"/>
</dbReference>
<dbReference type="Proteomes" id="UP000297149">
    <property type="component" value="Chromosome"/>
</dbReference>
<proteinExistence type="predicted"/>
<evidence type="ECO:0000313" key="1">
    <source>
        <dbReference type="EMBL" id="QCD42281.1"/>
    </source>
</evidence>
<keyword evidence="2" id="KW-1185">Reference proteome</keyword>
<accession>A0A4P7W302</accession>